<dbReference type="Pfam" id="PF00440">
    <property type="entry name" value="TetR_N"/>
    <property type="match status" value="2"/>
</dbReference>
<keyword evidence="1 2" id="KW-0238">DNA-binding</keyword>
<dbReference type="GO" id="GO:0003700">
    <property type="term" value="F:DNA-binding transcription factor activity"/>
    <property type="evidence" value="ECO:0007669"/>
    <property type="project" value="TreeGrafter"/>
</dbReference>
<feature type="domain" description="HTH tetR-type" evidence="3">
    <location>
        <begin position="178"/>
        <end position="239"/>
    </location>
</feature>
<dbReference type="InterPro" id="IPR009057">
    <property type="entry name" value="Homeodomain-like_sf"/>
</dbReference>
<proteinExistence type="predicted"/>
<dbReference type="InterPro" id="IPR050109">
    <property type="entry name" value="HTH-type_TetR-like_transc_reg"/>
</dbReference>
<sequence>MDDIAKRLGISSTALYRHFPNKYALFREELLRLSGLIAGTTALAEADGSPRERIDQLLDAVIAMTIANRATVRLTRWERRYLEPDDYHQLIEELTGPIRLMRALVAQVRPELSGHDRAVRAVAIFALTSSIGDHHVKVSSEVLAPLLHSASWAIIDADLTTPESATPEISETSSDAPLFRQEQLLRAAVTLFHERGYPNVSMEDIAGAANLVAASAVYRYYRGKSDLLATAFRRAAERASAAITAATSTERPPEAALAELIDGYVRDCFAERALTFVYYTEFGNVDAADQVTLRQMQQAVVTEWAALVVKARPELTMSEARVLVHACFSLVVDLGWIFRDTGICKRGKVIRILEAVAYRP</sequence>
<dbReference type="SUPFAM" id="SSF46689">
    <property type="entry name" value="Homeodomain-like"/>
    <property type="match status" value="2"/>
</dbReference>
<accession>A0A917V431</accession>
<keyword evidence="5" id="KW-1185">Reference proteome</keyword>
<evidence type="ECO:0000256" key="1">
    <source>
        <dbReference type="ARBA" id="ARBA00023125"/>
    </source>
</evidence>
<dbReference type="EMBL" id="BMMW01000001">
    <property type="protein sequence ID" value="GGK34058.1"/>
    <property type="molecule type" value="Genomic_DNA"/>
</dbReference>
<evidence type="ECO:0000313" key="5">
    <source>
        <dbReference type="Proteomes" id="UP000612956"/>
    </source>
</evidence>
<dbReference type="AlphaFoldDB" id="A0A917V431"/>
<protein>
    <recommendedName>
        <fullName evidence="3">HTH tetR-type domain-containing protein</fullName>
    </recommendedName>
</protein>
<name>A0A917V431_9NOCA</name>
<evidence type="ECO:0000259" key="3">
    <source>
        <dbReference type="PROSITE" id="PS50977"/>
    </source>
</evidence>
<organism evidence="4 5">
    <name type="scientific">Nocardia camponoti</name>
    <dbReference type="NCBI Taxonomy" id="1616106"/>
    <lineage>
        <taxon>Bacteria</taxon>
        <taxon>Bacillati</taxon>
        <taxon>Actinomycetota</taxon>
        <taxon>Actinomycetes</taxon>
        <taxon>Mycobacteriales</taxon>
        <taxon>Nocardiaceae</taxon>
        <taxon>Nocardia</taxon>
    </lineage>
</organism>
<gene>
    <name evidence="4" type="ORF">GCM10011591_02170</name>
</gene>
<dbReference type="Gene3D" id="1.10.10.60">
    <property type="entry name" value="Homeodomain-like"/>
    <property type="match status" value="2"/>
</dbReference>
<dbReference type="GO" id="GO:0000976">
    <property type="term" value="F:transcription cis-regulatory region binding"/>
    <property type="evidence" value="ECO:0007669"/>
    <property type="project" value="TreeGrafter"/>
</dbReference>
<dbReference type="Proteomes" id="UP000612956">
    <property type="component" value="Unassembled WGS sequence"/>
</dbReference>
<evidence type="ECO:0000313" key="4">
    <source>
        <dbReference type="EMBL" id="GGK34058.1"/>
    </source>
</evidence>
<dbReference type="PANTHER" id="PTHR30055:SF237">
    <property type="entry name" value="TRANSCRIPTIONAL REPRESSOR MCE3R"/>
    <property type="match status" value="1"/>
</dbReference>
<dbReference type="InterPro" id="IPR001647">
    <property type="entry name" value="HTH_TetR"/>
</dbReference>
<dbReference type="PROSITE" id="PS50977">
    <property type="entry name" value="HTH_TETR_2"/>
    <property type="match status" value="2"/>
</dbReference>
<reference evidence="4" key="1">
    <citation type="journal article" date="2014" name="Int. J. Syst. Evol. Microbiol.">
        <title>Complete genome sequence of Corynebacterium casei LMG S-19264T (=DSM 44701T), isolated from a smear-ripened cheese.</title>
        <authorList>
            <consortium name="US DOE Joint Genome Institute (JGI-PGF)"/>
            <person name="Walter F."/>
            <person name="Albersmeier A."/>
            <person name="Kalinowski J."/>
            <person name="Ruckert C."/>
        </authorList>
    </citation>
    <scope>NUCLEOTIDE SEQUENCE</scope>
    <source>
        <strain evidence="4">CGMCC 4.7278</strain>
    </source>
</reference>
<evidence type="ECO:0000256" key="2">
    <source>
        <dbReference type="PROSITE-ProRule" id="PRU00335"/>
    </source>
</evidence>
<reference evidence="4" key="2">
    <citation type="submission" date="2020-09" db="EMBL/GenBank/DDBJ databases">
        <authorList>
            <person name="Sun Q."/>
            <person name="Zhou Y."/>
        </authorList>
    </citation>
    <scope>NUCLEOTIDE SEQUENCE</scope>
    <source>
        <strain evidence="4">CGMCC 4.7278</strain>
    </source>
</reference>
<feature type="domain" description="HTH tetR-type" evidence="3">
    <location>
        <begin position="1"/>
        <end position="37"/>
    </location>
</feature>
<dbReference type="Gene3D" id="1.10.357.10">
    <property type="entry name" value="Tetracycline Repressor, domain 2"/>
    <property type="match status" value="2"/>
</dbReference>
<comment type="caution">
    <text evidence="4">The sequence shown here is derived from an EMBL/GenBank/DDBJ whole genome shotgun (WGS) entry which is preliminary data.</text>
</comment>
<dbReference type="PANTHER" id="PTHR30055">
    <property type="entry name" value="HTH-TYPE TRANSCRIPTIONAL REGULATOR RUTR"/>
    <property type="match status" value="1"/>
</dbReference>
<comment type="caution">
    <text evidence="2">Lacks conserved residue(s) required for the propagation of feature annotation.</text>
</comment>